<evidence type="ECO:0000256" key="1">
    <source>
        <dbReference type="ARBA" id="ARBA00022723"/>
    </source>
</evidence>
<dbReference type="OrthoDB" id="6287690at2759"/>
<dbReference type="Gene3D" id="2.20.25.240">
    <property type="match status" value="1"/>
</dbReference>
<protein>
    <submittedName>
        <fullName evidence="7">Uncharacterized protein LOC111115915</fullName>
    </submittedName>
</protein>
<dbReference type="AlphaFoldDB" id="A0A8B8C6Q8"/>
<dbReference type="Pfam" id="PF04500">
    <property type="entry name" value="FLYWCH"/>
    <property type="match status" value="1"/>
</dbReference>
<organism evidence="6 7">
    <name type="scientific">Crassostrea virginica</name>
    <name type="common">Eastern oyster</name>
    <dbReference type="NCBI Taxonomy" id="6565"/>
    <lineage>
        <taxon>Eukaryota</taxon>
        <taxon>Metazoa</taxon>
        <taxon>Spiralia</taxon>
        <taxon>Lophotrochozoa</taxon>
        <taxon>Mollusca</taxon>
        <taxon>Bivalvia</taxon>
        <taxon>Autobranchia</taxon>
        <taxon>Pteriomorphia</taxon>
        <taxon>Ostreida</taxon>
        <taxon>Ostreoidea</taxon>
        <taxon>Ostreidae</taxon>
        <taxon>Crassostrea</taxon>
    </lineage>
</organism>
<keyword evidence="6" id="KW-1185">Reference proteome</keyword>
<evidence type="ECO:0000256" key="3">
    <source>
        <dbReference type="ARBA" id="ARBA00022833"/>
    </source>
</evidence>
<dbReference type="KEGG" id="cvn:111115915"/>
<feature type="domain" description="FLYWCH-type" evidence="5">
    <location>
        <begin position="165"/>
        <end position="223"/>
    </location>
</feature>
<dbReference type="RefSeq" id="XP_022310541.1">
    <property type="nucleotide sequence ID" value="XM_022454833.1"/>
</dbReference>
<gene>
    <name evidence="7" type="primary">LOC111115915</name>
</gene>
<evidence type="ECO:0000256" key="4">
    <source>
        <dbReference type="SAM" id="MobiDB-lite"/>
    </source>
</evidence>
<evidence type="ECO:0000313" key="7">
    <source>
        <dbReference type="RefSeq" id="XP_022310541.1"/>
    </source>
</evidence>
<name>A0A8B8C6Q8_CRAVI</name>
<accession>A0A8B8C6Q8</accession>
<dbReference type="GeneID" id="111115915"/>
<feature type="region of interest" description="Disordered" evidence="4">
    <location>
        <begin position="91"/>
        <end position="151"/>
    </location>
</feature>
<evidence type="ECO:0000313" key="6">
    <source>
        <dbReference type="Proteomes" id="UP000694844"/>
    </source>
</evidence>
<dbReference type="InterPro" id="IPR007588">
    <property type="entry name" value="Znf_FLYWCH"/>
</dbReference>
<reference evidence="7" key="1">
    <citation type="submission" date="2025-08" db="UniProtKB">
        <authorList>
            <consortium name="RefSeq"/>
        </authorList>
    </citation>
    <scope>IDENTIFICATION</scope>
    <source>
        <tissue evidence="7">Whole sample</tissue>
    </source>
</reference>
<dbReference type="Proteomes" id="UP000694844">
    <property type="component" value="Chromosome 9"/>
</dbReference>
<sequence>MPRNSKHLRIRVAGYYQLLSQEPARVTRQQYRRMNKGRETLDFTCIKCSQVEPDQHTDHEVQTSFSFANVLESTRVSTNTLPSLLEDLSTAETRQDTSIDHADHDPLEISQPAAQDDTTDDGPYQQFNLPPPVNESTVLEHPSTENSELDKTTLPITYQVVEGATTRMRAKLVDNRGFSYTMKRKNEDKIDWRCTKRSKNLQCPATVKQSGNEFVEGLHPHIHGPTVRAAAVATVVSQIKKSAKDNLFTPASQLVNRAVLGSNEGQPLPLPQLQSLSRMANRVRESSRPSDPKTLDFELDEEFINRIHDGFLKGNVSVGQ</sequence>
<dbReference type="GO" id="GO:0008270">
    <property type="term" value="F:zinc ion binding"/>
    <property type="evidence" value="ECO:0007669"/>
    <property type="project" value="UniProtKB-KW"/>
</dbReference>
<evidence type="ECO:0000256" key="2">
    <source>
        <dbReference type="ARBA" id="ARBA00022771"/>
    </source>
</evidence>
<dbReference type="PANTHER" id="PTHR20956">
    <property type="entry name" value="HEH2P"/>
    <property type="match status" value="1"/>
</dbReference>
<keyword evidence="3" id="KW-0862">Zinc</keyword>
<evidence type="ECO:0000259" key="5">
    <source>
        <dbReference type="Pfam" id="PF04500"/>
    </source>
</evidence>
<feature type="compositionally biased region" description="Basic and acidic residues" evidence="4">
    <location>
        <begin position="93"/>
        <end position="107"/>
    </location>
</feature>
<dbReference type="PANTHER" id="PTHR20956:SF12">
    <property type="entry name" value="FLYWCH-TYPE DOMAIN-CONTAINING PROTEIN"/>
    <property type="match status" value="1"/>
</dbReference>
<keyword evidence="1" id="KW-0479">Metal-binding</keyword>
<proteinExistence type="predicted"/>
<keyword evidence="2" id="KW-0863">Zinc-finger</keyword>